<evidence type="ECO:0000256" key="3">
    <source>
        <dbReference type="PROSITE-ProRule" id="PRU01091"/>
    </source>
</evidence>
<name>A0ABX2IG65_9RHOO</name>
<dbReference type="Gene3D" id="6.10.250.690">
    <property type="match status" value="1"/>
</dbReference>
<dbReference type="PANTHER" id="PTHR48111">
    <property type="entry name" value="REGULATOR OF RPOS"/>
    <property type="match status" value="1"/>
</dbReference>
<dbReference type="InterPro" id="IPR039420">
    <property type="entry name" value="WalR-like"/>
</dbReference>
<dbReference type="InterPro" id="IPR016032">
    <property type="entry name" value="Sig_transdc_resp-reg_C-effctor"/>
</dbReference>
<dbReference type="InterPro" id="IPR001789">
    <property type="entry name" value="Sig_transdc_resp-reg_receiver"/>
</dbReference>
<dbReference type="SMART" id="SM00862">
    <property type="entry name" value="Trans_reg_C"/>
    <property type="match status" value="1"/>
</dbReference>
<dbReference type="Gene3D" id="3.40.50.2300">
    <property type="match status" value="1"/>
</dbReference>
<dbReference type="RefSeq" id="WP_170022112.1">
    <property type="nucleotide sequence ID" value="NZ_JABCSC020000003.1"/>
</dbReference>
<keyword evidence="1 3" id="KW-0238">DNA-binding</keyword>
<dbReference type="PANTHER" id="PTHR48111:SF59">
    <property type="entry name" value="TRANSCRIPTIONAL REGULATORY PROTEIN BAER"/>
    <property type="match status" value="1"/>
</dbReference>
<dbReference type="EMBL" id="JABCSC020000003">
    <property type="protein sequence ID" value="NSL55701.1"/>
    <property type="molecule type" value="Genomic_DNA"/>
</dbReference>
<evidence type="ECO:0000256" key="2">
    <source>
        <dbReference type="PROSITE-ProRule" id="PRU00169"/>
    </source>
</evidence>
<dbReference type="PROSITE" id="PS50110">
    <property type="entry name" value="RESPONSE_REGULATORY"/>
    <property type="match status" value="1"/>
</dbReference>
<dbReference type="Pfam" id="PF00486">
    <property type="entry name" value="Trans_reg_C"/>
    <property type="match status" value="1"/>
</dbReference>
<dbReference type="Pfam" id="PF00072">
    <property type="entry name" value="Response_reg"/>
    <property type="match status" value="1"/>
</dbReference>
<accession>A0ABX2IG65</accession>
<feature type="domain" description="OmpR/PhoB-type" evidence="5">
    <location>
        <begin position="130"/>
        <end position="228"/>
    </location>
</feature>
<evidence type="ECO:0000259" key="5">
    <source>
        <dbReference type="PROSITE" id="PS51755"/>
    </source>
</evidence>
<evidence type="ECO:0000259" key="4">
    <source>
        <dbReference type="PROSITE" id="PS50110"/>
    </source>
</evidence>
<dbReference type="InterPro" id="IPR001867">
    <property type="entry name" value="OmpR/PhoB-type_DNA-bd"/>
</dbReference>
<keyword evidence="2" id="KW-0597">Phosphoprotein</keyword>
<feature type="domain" description="Response regulatory" evidence="4">
    <location>
        <begin position="8"/>
        <end position="121"/>
    </location>
</feature>
<sequence length="237" mass="25877">MNAPRPADILVVEDEPKMAGLLLDYLRAEGHHPRHLAEGSGVEAVVRASPPDLILLDLMLPGLDGLAVCRALRAFCAVPIIMLTARSEEADRLAGLDGGADDYIGKTPFSPREVMARVRAQLRRAQGRVAALPSTPQLRIDDGAWQASLNGQLLDLTPAEFRLLRVLAAAPGQVFSREQLLDQLHDDHRAVTDRTVDSHIKNLRRKLGTACGSDPIHSIYGVGYRFQWPEHKPATPG</sequence>
<dbReference type="CDD" id="cd00383">
    <property type="entry name" value="trans_reg_C"/>
    <property type="match status" value="1"/>
</dbReference>
<evidence type="ECO:0000256" key="1">
    <source>
        <dbReference type="ARBA" id="ARBA00023125"/>
    </source>
</evidence>
<dbReference type="SMART" id="SM00448">
    <property type="entry name" value="REC"/>
    <property type="match status" value="1"/>
</dbReference>
<dbReference type="InterPro" id="IPR036388">
    <property type="entry name" value="WH-like_DNA-bd_sf"/>
</dbReference>
<feature type="modified residue" description="4-aspartylphosphate" evidence="2">
    <location>
        <position position="57"/>
    </location>
</feature>
<dbReference type="Gene3D" id="1.10.10.10">
    <property type="entry name" value="Winged helix-like DNA-binding domain superfamily/Winged helix DNA-binding domain"/>
    <property type="match status" value="1"/>
</dbReference>
<feature type="DNA-binding region" description="OmpR/PhoB-type" evidence="3">
    <location>
        <begin position="130"/>
        <end position="228"/>
    </location>
</feature>
<organism evidence="6 7">
    <name type="scientific">Uliginosibacterium aquaticum</name>
    <dbReference type="NCBI Taxonomy" id="2731212"/>
    <lineage>
        <taxon>Bacteria</taxon>
        <taxon>Pseudomonadati</taxon>
        <taxon>Pseudomonadota</taxon>
        <taxon>Betaproteobacteria</taxon>
        <taxon>Rhodocyclales</taxon>
        <taxon>Zoogloeaceae</taxon>
        <taxon>Uliginosibacterium</taxon>
    </lineage>
</organism>
<evidence type="ECO:0000313" key="7">
    <source>
        <dbReference type="Proteomes" id="UP000778523"/>
    </source>
</evidence>
<proteinExistence type="predicted"/>
<keyword evidence="7" id="KW-1185">Reference proteome</keyword>
<dbReference type="SUPFAM" id="SSF46894">
    <property type="entry name" value="C-terminal effector domain of the bipartite response regulators"/>
    <property type="match status" value="1"/>
</dbReference>
<dbReference type="InterPro" id="IPR011006">
    <property type="entry name" value="CheY-like_superfamily"/>
</dbReference>
<protein>
    <submittedName>
        <fullName evidence="6">Winged helix-turn-helix domain-containing protein</fullName>
    </submittedName>
</protein>
<dbReference type="Proteomes" id="UP000778523">
    <property type="component" value="Unassembled WGS sequence"/>
</dbReference>
<gene>
    <name evidence="6" type="ORF">HJ583_011745</name>
</gene>
<reference evidence="6 7" key="1">
    <citation type="submission" date="2020-06" db="EMBL/GenBank/DDBJ databases">
        <title>Draft genome of Uliginosibacterium sp. IMCC34675.</title>
        <authorList>
            <person name="Song J."/>
        </authorList>
    </citation>
    <scope>NUCLEOTIDE SEQUENCE [LARGE SCALE GENOMIC DNA]</scope>
    <source>
        <strain evidence="6 7">IMCC34675</strain>
    </source>
</reference>
<evidence type="ECO:0000313" key="6">
    <source>
        <dbReference type="EMBL" id="NSL55701.1"/>
    </source>
</evidence>
<dbReference type="SUPFAM" id="SSF52172">
    <property type="entry name" value="CheY-like"/>
    <property type="match status" value="1"/>
</dbReference>
<comment type="caution">
    <text evidence="6">The sequence shown here is derived from an EMBL/GenBank/DDBJ whole genome shotgun (WGS) entry which is preliminary data.</text>
</comment>
<dbReference type="PROSITE" id="PS51755">
    <property type="entry name" value="OMPR_PHOB"/>
    <property type="match status" value="1"/>
</dbReference>